<keyword evidence="1" id="KW-0812">Transmembrane</keyword>
<dbReference type="eggNOG" id="COG4291">
    <property type="taxonomic scope" value="Bacteria"/>
</dbReference>
<dbReference type="EMBL" id="CP001074">
    <property type="protein sequence ID" value="ACE92875.1"/>
    <property type="molecule type" value="Genomic_DNA"/>
</dbReference>
<protein>
    <submittedName>
        <fullName evidence="2">Hypothetical conserved protein</fullName>
    </submittedName>
</protein>
<dbReference type="HOGENOM" id="CLU_098677_1_0_5"/>
<feature type="transmembrane region" description="Helical" evidence="1">
    <location>
        <begin position="125"/>
        <end position="152"/>
    </location>
</feature>
<dbReference type="AlphaFoldDB" id="B3Q0T4"/>
<proteinExistence type="predicted"/>
<feature type="transmembrane region" description="Helical" evidence="1">
    <location>
        <begin position="90"/>
        <end position="113"/>
    </location>
</feature>
<name>B3Q0T4_RHIE6</name>
<accession>B3Q0T4</accession>
<evidence type="ECO:0000313" key="3">
    <source>
        <dbReference type="Proteomes" id="UP000008817"/>
    </source>
</evidence>
<keyword evidence="1" id="KW-1133">Transmembrane helix</keyword>
<dbReference type="Proteomes" id="UP000008817">
    <property type="component" value="Chromosome"/>
</dbReference>
<gene>
    <name evidence="2" type="ordered locus">RHECIAT_CH0003938</name>
</gene>
<feature type="transmembrane region" description="Helical" evidence="1">
    <location>
        <begin position="20"/>
        <end position="40"/>
    </location>
</feature>
<keyword evidence="1" id="KW-0472">Membrane</keyword>
<feature type="transmembrane region" description="Helical" evidence="1">
    <location>
        <begin position="172"/>
        <end position="191"/>
    </location>
</feature>
<evidence type="ECO:0000313" key="2">
    <source>
        <dbReference type="EMBL" id="ACE92875.1"/>
    </source>
</evidence>
<reference evidence="2 3" key="1">
    <citation type="submission" date="2008-04" db="EMBL/GenBank/DDBJ databases">
        <title>Genome diversity and DNA divergence of Rhizobium etli.</title>
        <authorList>
            <person name="Gonzalez V."/>
            <person name="Acosta J.L."/>
            <person name="Santamaria R.I."/>
            <person name="Bustos P."/>
            <person name="Hernandez-Gonzalez I.L."/>
            <person name="Fernandez J.L."/>
            <person name="Diaz R."/>
            <person name="Flores M."/>
            <person name="Mora J."/>
            <person name="Palacios R."/>
            <person name="Davila G."/>
        </authorList>
    </citation>
    <scope>NUCLEOTIDE SEQUENCE [LARGE SCALE GENOMIC DNA]</scope>
    <source>
        <strain evidence="2 3">CIAT 652</strain>
    </source>
</reference>
<evidence type="ECO:0000256" key="1">
    <source>
        <dbReference type="SAM" id="Phobius"/>
    </source>
</evidence>
<dbReference type="InterPro" id="IPR009781">
    <property type="entry name" value="DUF1345"/>
</dbReference>
<dbReference type="Pfam" id="PF07077">
    <property type="entry name" value="DUF1345"/>
    <property type="match status" value="1"/>
</dbReference>
<sequence length="228" mass="24842">MRSETTIVQDERAIPLVPFFRRHASFIIAFLGGLAVFLLVTSREVTARNILFGWNASAGFFIVLSWRKMLRATVESIRQRAADLDFSDTVLLALSIGAALASIAGIGLELHLIKDATPDVALTRAGGAVLTIVISWVFLHTLFTIHYAHYFYGGTDEAIGLKFPDGIEEPGYWDFLYFSFTIGVAAQTADVAVGSTSMRKLTLLHAVLSFLFNTTILALAINVGASLL</sequence>
<feature type="transmembrane region" description="Helical" evidence="1">
    <location>
        <begin position="203"/>
        <end position="225"/>
    </location>
</feature>
<organism evidence="2 3">
    <name type="scientific">Rhizobium etli (strain CIAT 652)</name>
    <dbReference type="NCBI Taxonomy" id="491916"/>
    <lineage>
        <taxon>Bacteria</taxon>
        <taxon>Pseudomonadati</taxon>
        <taxon>Pseudomonadota</taxon>
        <taxon>Alphaproteobacteria</taxon>
        <taxon>Hyphomicrobiales</taxon>
        <taxon>Rhizobiaceae</taxon>
        <taxon>Rhizobium/Agrobacterium group</taxon>
        <taxon>Rhizobium</taxon>
    </lineage>
</organism>
<feature type="transmembrane region" description="Helical" evidence="1">
    <location>
        <begin position="52"/>
        <end position="70"/>
    </location>
</feature>
<dbReference type="KEGG" id="rec:RHECIAT_CH0003938"/>